<dbReference type="Proteomes" id="UP000309676">
    <property type="component" value="Unassembled WGS sequence"/>
</dbReference>
<dbReference type="AlphaFoldDB" id="A0A5R9GN00"/>
<name>A0A5R9GN00_9BACL</name>
<dbReference type="EMBL" id="VCIW01000002">
    <property type="protein sequence ID" value="TLS53385.1"/>
    <property type="molecule type" value="Genomic_DNA"/>
</dbReference>
<dbReference type="RefSeq" id="WP_138192628.1">
    <property type="nucleotide sequence ID" value="NZ_VCIW01000002.1"/>
</dbReference>
<sequence length="138" mass="15984">MKPYQYEFPGEGAIEYAKTLVAGLTREEAAPIIRELFENPSNDPRIKRCATCGFPFRDKTKATMAKVCGDSCKTARKTKQRGIQRLRGATVKAKKPIQYIWWLEYPFWISEKAMLSRASNYERSYSPEKIEYLAFKAR</sequence>
<evidence type="ECO:0000313" key="1">
    <source>
        <dbReference type="EMBL" id="TLS53385.1"/>
    </source>
</evidence>
<proteinExistence type="predicted"/>
<gene>
    <name evidence="1" type="ORF">FE782_03695</name>
</gene>
<reference evidence="1 2" key="1">
    <citation type="submission" date="2019-05" db="EMBL/GenBank/DDBJ databases">
        <authorList>
            <person name="Narsing Rao M.P."/>
            <person name="Li W.J."/>
        </authorList>
    </citation>
    <scope>NUCLEOTIDE SEQUENCE [LARGE SCALE GENOMIC DNA]</scope>
    <source>
        <strain evidence="1 2">SYSU_K30003</strain>
    </source>
</reference>
<comment type="caution">
    <text evidence="1">The sequence shown here is derived from an EMBL/GenBank/DDBJ whole genome shotgun (WGS) entry which is preliminary data.</text>
</comment>
<keyword evidence="2" id="KW-1185">Reference proteome</keyword>
<dbReference type="OrthoDB" id="2867197at2"/>
<protein>
    <submittedName>
        <fullName evidence="1">Uncharacterized protein</fullName>
    </submittedName>
</protein>
<accession>A0A5R9GN00</accession>
<evidence type="ECO:0000313" key="2">
    <source>
        <dbReference type="Proteomes" id="UP000309676"/>
    </source>
</evidence>
<organism evidence="1 2">
    <name type="scientific">Paenibacillus antri</name>
    <dbReference type="NCBI Taxonomy" id="2582848"/>
    <lineage>
        <taxon>Bacteria</taxon>
        <taxon>Bacillati</taxon>
        <taxon>Bacillota</taxon>
        <taxon>Bacilli</taxon>
        <taxon>Bacillales</taxon>
        <taxon>Paenibacillaceae</taxon>
        <taxon>Paenibacillus</taxon>
    </lineage>
</organism>